<gene>
    <name evidence="1" type="ORF">Pfra01_001197600</name>
</gene>
<comment type="caution">
    <text evidence="1">The sequence shown here is derived from an EMBL/GenBank/DDBJ whole genome shotgun (WGS) entry which is preliminary data.</text>
</comment>
<dbReference type="AlphaFoldDB" id="A0A9W7CRS0"/>
<name>A0A9W7CRS0_9STRA</name>
<sequence>MPPRDTQTSDPCFTGGLPQADEHRLQLIVQPIIKSTVGQRDPSGKTLDFVANGATFDAITHKLWLKFSDRVNGVATKQDDTWSIAPPTEHACNHVMQFKWNRHLVPTLKSEQAWNFWVVSLRVETVMLLIYEYGLGIPNARVDEEVLRASVRPENIGATAESSARDVVEKLQDIWGRTSQGTTATWPMWANAITRNLNRYTWDSAILDPPIRPILAQS</sequence>
<organism evidence="1 2">
    <name type="scientific">Phytophthora fragariaefolia</name>
    <dbReference type="NCBI Taxonomy" id="1490495"/>
    <lineage>
        <taxon>Eukaryota</taxon>
        <taxon>Sar</taxon>
        <taxon>Stramenopiles</taxon>
        <taxon>Oomycota</taxon>
        <taxon>Peronosporomycetes</taxon>
        <taxon>Peronosporales</taxon>
        <taxon>Peronosporaceae</taxon>
        <taxon>Phytophthora</taxon>
    </lineage>
</organism>
<evidence type="ECO:0000313" key="2">
    <source>
        <dbReference type="Proteomes" id="UP001165121"/>
    </source>
</evidence>
<protein>
    <submittedName>
        <fullName evidence="1">Unnamed protein product</fullName>
    </submittedName>
</protein>
<dbReference type="OrthoDB" id="126603at2759"/>
<keyword evidence="2" id="KW-1185">Reference proteome</keyword>
<proteinExistence type="predicted"/>
<reference evidence="1" key="1">
    <citation type="submission" date="2023-04" db="EMBL/GenBank/DDBJ databases">
        <title>Phytophthora fragariaefolia NBRC 109709.</title>
        <authorList>
            <person name="Ichikawa N."/>
            <person name="Sato H."/>
            <person name="Tonouchi N."/>
        </authorList>
    </citation>
    <scope>NUCLEOTIDE SEQUENCE</scope>
    <source>
        <strain evidence="1">NBRC 109709</strain>
    </source>
</reference>
<dbReference type="Proteomes" id="UP001165121">
    <property type="component" value="Unassembled WGS sequence"/>
</dbReference>
<evidence type="ECO:0000313" key="1">
    <source>
        <dbReference type="EMBL" id="GMF39810.1"/>
    </source>
</evidence>
<accession>A0A9W7CRS0</accession>
<dbReference type="EMBL" id="BSXT01001190">
    <property type="protein sequence ID" value="GMF39810.1"/>
    <property type="molecule type" value="Genomic_DNA"/>
</dbReference>